<dbReference type="InterPro" id="IPR042171">
    <property type="entry name" value="Acyl-CoA_hotdog"/>
</dbReference>
<dbReference type="InterPro" id="IPR049449">
    <property type="entry name" value="TesB_ACOT8-like_N"/>
</dbReference>
<dbReference type="Pfam" id="PF13622">
    <property type="entry name" value="4HBT_3"/>
    <property type="match status" value="1"/>
</dbReference>
<accession>A0A4R6YII0</accession>
<dbReference type="RefSeq" id="WP_133821860.1">
    <property type="nucleotide sequence ID" value="NZ_SNZH01000027.1"/>
</dbReference>
<sequence length="263" mass="27959">MKLSELMRSAVRDEGRLSLQVGDDWLQGRSVFGGLQAAIALAAMRSCVAAELPLRTLQMTFIAPIPGGTVRAAAQLLRSGKSAVHVQARLEDEDGGLLALVIGVFGSARESRVQRSVESVAAIPGPPPTPLPFMPGVTPNFMQHFKVELSAGALPFTNTPVTRNVFKVGLRDDGGMSESHLLALADFVPPVALSWMDGVSPGSSLTWMLELLVDSYADQPLTGWQVDAEMVAARDGYTSQSTTISAPDGRVVALSRQTMVVFA</sequence>
<evidence type="ECO:0000259" key="2">
    <source>
        <dbReference type="Pfam" id="PF20789"/>
    </source>
</evidence>
<evidence type="ECO:0000313" key="3">
    <source>
        <dbReference type="EMBL" id="TDR36680.1"/>
    </source>
</evidence>
<evidence type="ECO:0000313" key="4">
    <source>
        <dbReference type="Proteomes" id="UP000295293"/>
    </source>
</evidence>
<dbReference type="Pfam" id="PF20789">
    <property type="entry name" value="4HBT_3C"/>
    <property type="match status" value="1"/>
</dbReference>
<comment type="caution">
    <text evidence="3">The sequence shown here is derived from an EMBL/GenBank/DDBJ whole genome shotgun (WGS) entry which is preliminary data.</text>
</comment>
<keyword evidence="4" id="KW-1185">Reference proteome</keyword>
<dbReference type="SUPFAM" id="SSF54637">
    <property type="entry name" value="Thioesterase/thiol ester dehydrase-isomerase"/>
    <property type="match status" value="2"/>
</dbReference>
<feature type="domain" description="Acyl-CoA thioesterase-like N-terminal HotDog" evidence="1">
    <location>
        <begin position="23"/>
        <end position="104"/>
    </location>
</feature>
<dbReference type="Proteomes" id="UP000295293">
    <property type="component" value="Unassembled WGS sequence"/>
</dbReference>
<evidence type="ECO:0000259" key="1">
    <source>
        <dbReference type="Pfam" id="PF13622"/>
    </source>
</evidence>
<dbReference type="AlphaFoldDB" id="A0A4R6YII0"/>
<dbReference type="OrthoDB" id="7059210at2"/>
<organism evidence="3 4">
    <name type="scientific">Tahibacter aquaticus</name>
    <dbReference type="NCBI Taxonomy" id="520092"/>
    <lineage>
        <taxon>Bacteria</taxon>
        <taxon>Pseudomonadati</taxon>
        <taxon>Pseudomonadota</taxon>
        <taxon>Gammaproteobacteria</taxon>
        <taxon>Lysobacterales</taxon>
        <taxon>Rhodanobacteraceae</taxon>
        <taxon>Tahibacter</taxon>
    </lineage>
</organism>
<dbReference type="InterPro" id="IPR049450">
    <property type="entry name" value="ACOT8-like_C"/>
</dbReference>
<dbReference type="EMBL" id="SNZH01000027">
    <property type="protein sequence ID" value="TDR36680.1"/>
    <property type="molecule type" value="Genomic_DNA"/>
</dbReference>
<dbReference type="Gene3D" id="2.40.160.210">
    <property type="entry name" value="Acyl-CoA thioesterase, double hotdog domain"/>
    <property type="match status" value="1"/>
</dbReference>
<reference evidence="3 4" key="1">
    <citation type="submission" date="2019-03" db="EMBL/GenBank/DDBJ databases">
        <title>Genomic Encyclopedia of Type Strains, Phase IV (KMG-IV): sequencing the most valuable type-strain genomes for metagenomic binning, comparative biology and taxonomic classification.</title>
        <authorList>
            <person name="Goeker M."/>
        </authorList>
    </citation>
    <scope>NUCLEOTIDE SEQUENCE [LARGE SCALE GENOMIC DNA]</scope>
    <source>
        <strain evidence="3 4">DSM 21667</strain>
    </source>
</reference>
<dbReference type="InterPro" id="IPR029069">
    <property type="entry name" value="HotDog_dom_sf"/>
</dbReference>
<gene>
    <name evidence="3" type="ORF">DFR29_12730</name>
</gene>
<feature type="domain" description="Acyl-CoA thioesterase-like C-terminal" evidence="2">
    <location>
        <begin position="130"/>
        <end position="261"/>
    </location>
</feature>
<dbReference type="CDD" id="cd03443">
    <property type="entry name" value="PaaI_thioesterase"/>
    <property type="match status" value="1"/>
</dbReference>
<protein>
    <submittedName>
        <fullName evidence="3">Acyl-CoA thioesterase</fullName>
    </submittedName>
</protein>
<proteinExistence type="predicted"/>
<name>A0A4R6YII0_9GAMM</name>